<gene>
    <name evidence="1" type="ORF">C3928_08435</name>
</gene>
<organism evidence="1 2">
    <name type="scientific">Legionella pneumophila</name>
    <dbReference type="NCBI Taxonomy" id="446"/>
    <lineage>
        <taxon>Bacteria</taxon>
        <taxon>Pseudomonadati</taxon>
        <taxon>Pseudomonadota</taxon>
        <taxon>Gammaproteobacteria</taxon>
        <taxon>Legionellales</taxon>
        <taxon>Legionellaceae</taxon>
        <taxon>Legionella</taxon>
    </lineage>
</organism>
<protein>
    <submittedName>
        <fullName evidence="1">Uncharacterized protein</fullName>
    </submittedName>
</protein>
<dbReference type="OrthoDB" id="5650991at2"/>
<accession>A0A2S6F032</accession>
<dbReference type="Pfam" id="PF18632">
    <property type="entry name" value="DUF5630"/>
    <property type="match status" value="1"/>
</dbReference>
<name>A0A2S6F032_LEGPN</name>
<dbReference type="InterPro" id="IPR040808">
    <property type="entry name" value="DUF5630"/>
</dbReference>
<dbReference type="RefSeq" id="WP_027227164.1">
    <property type="nucleotide sequence ID" value="NZ_CP017601.1"/>
</dbReference>
<sequence length="296" mass="34075">MGSSYNDWLKSSYSELKKINIIENLIKENNLAKAKMLLNNLDLTTLIKYTELSKTITDFCEEPEQNDIWRAHLQSFNEDDFSFEEYLPVTLSQLVKGIYFYGQAAECREVEGKAFGDNELEFLRKSAHHHCFYAYNSLSTWAYEKYKMGLNDYSLLTLHYAQKASQYHWTPGYLLFYKTCLNLAILSHSPSLPYQEALEALLIARKLAEHPYSISAINNAYFGKGLIHGNKTQFESWDKAISETIVKGKIPSALINKIYDKASEKAKQILDEFTHEVKDKSEEEKLENEAAPTLSI</sequence>
<proteinExistence type="predicted"/>
<dbReference type="EMBL" id="PQWY01000011">
    <property type="protein sequence ID" value="PPK30781.1"/>
    <property type="molecule type" value="Genomic_DNA"/>
</dbReference>
<evidence type="ECO:0000313" key="2">
    <source>
        <dbReference type="Proteomes" id="UP000239239"/>
    </source>
</evidence>
<evidence type="ECO:0000313" key="1">
    <source>
        <dbReference type="EMBL" id="PPK30781.1"/>
    </source>
</evidence>
<dbReference type="AlphaFoldDB" id="A0A2S6F032"/>
<comment type="caution">
    <text evidence="1">The sequence shown here is derived from an EMBL/GenBank/DDBJ whole genome shotgun (WGS) entry which is preliminary data.</text>
</comment>
<dbReference type="Proteomes" id="UP000239239">
    <property type="component" value="Unassembled WGS sequence"/>
</dbReference>
<reference evidence="1 2" key="1">
    <citation type="submission" date="2018-02" db="EMBL/GenBank/DDBJ databases">
        <title>Draft genome sequences of four Legionella pneumophila clinical strains isolated in Ontario.</title>
        <authorList>
            <person name="Fortuna A."/>
            <person name="Ramnarine R."/>
            <person name="Li A."/>
            <person name="Frantz C."/>
            <person name="Mallo G."/>
        </authorList>
    </citation>
    <scope>NUCLEOTIDE SEQUENCE [LARGE SCALE GENOMIC DNA]</scope>
    <source>
        <strain evidence="1 2">LG61</strain>
    </source>
</reference>